<keyword evidence="2" id="KW-0436">Ligase</keyword>
<feature type="region of interest" description="Disordered" evidence="8">
    <location>
        <begin position="1"/>
        <end position="27"/>
    </location>
</feature>
<dbReference type="InterPro" id="IPR004344">
    <property type="entry name" value="TTL/TTLL_fam"/>
</dbReference>
<dbReference type="GO" id="GO:0036064">
    <property type="term" value="C:ciliary basal body"/>
    <property type="evidence" value="ECO:0007669"/>
    <property type="project" value="TreeGrafter"/>
</dbReference>
<feature type="domain" description="ATP-grasp" evidence="9">
    <location>
        <begin position="148"/>
        <end position="408"/>
    </location>
</feature>
<evidence type="ECO:0000256" key="7">
    <source>
        <dbReference type="PROSITE-ProRule" id="PRU00409"/>
    </source>
</evidence>
<evidence type="ECO:0000256" key="6">
    <source>
        <dbReference type="ARBA" id="ARBA00049274"/>
    </source>
</evidence>
<evidence type="ECO:0000256" key="8">
    <source>
        <dbReference type="SAM" id="MobiDB-lite"/>
    </source>
</evidence>
<feature type="compositionally biased region" description="Low complexity" evidence="8">
    <location>
        <begin position="429"/>
        <end position="453"/>
    </location>
</feature>
<evidence type="ECO:0000256" key="3">
    <source>
        <dbReference type="ARBA" id="ARBA00022741"/>
    </source>
</evidence>
<evidence type="ECO:0000256" key="2">
    <source>
        <dbReference type="ARBA" id="ARBA00022598"/>
    </source>
</evidence>
<keyword evidence="3 7" id="KW-0547">Nucleotide-binding</keyword>
<dbReference type="GO" id="GO:0046872">
    <property type="term" value="F:metal ion binding"/>
    <property type="evidence" value="ECO:0007669"/>
    <property type="project" value="InterPro"/>
</dbReference>
<dbReference type="GO" id="GO:0015631">
    <property type="term" value="F:tubulin binding"/>
    <property type="evidence" value="ECO:0007669"/>
    <property type="project" value="TreeGrafter"/>
</dbReference>
<accession>A0A914YTV3</accession>
<dbReference type="PROSITE" id="PS50975">
    <property type="entry name" value="ATP_GRASP"/>
    <property type="match status" value="1"/>
</dbReference>
<comment type="catalytic activity">
    <reaction evidence="6">
        <text>L-glutamyl-[protein] + L-glutamate + ATP = gamma-L-glutamyl-L-glutamyl-[protein] + ADP + phosphate + H(+)</text>
        <dbReference type="Rhea" id="RHEA:60144"/>
        <dbReference type="Rhea" id="RHEA-COMP:10208"/>
        <dbReference type="Rhea" id="RHEA-COMP:15517"/>
        <dbReference type="ChEBI" id="CHEBI:15378"/>
        <dbReference type="ChEBI" id="CHEBI:29973"/>
        <dbReference type="ChEBI" id="CHEBI:29985"/>
        <dbReference type="ChEBI" id="CHEBI:30616"/>
        <dbReference type="ChEBI" id="CHEBI:43474"/>
        <dbReference type="ChEBI" id="CHEBI:143622"/>
        <dbReference type="ChEBI" id="CHEBI:456216"/>
    </reaction>
    <physiologicalReaction direction="left-to-right" evidence="6">
        <dbReference type="Rhea" id="RHEA:60145"/>
    </physiologicalReaction>
</comment>
<sequence length="660" mass="75289">MNTNYDIELSSNDSDNDSDSNETFTGGEKSSKAKIKYLRFSPDALKYISVGHKFSAKNPTKFTSKGTSHNMCFKMIKSDSRLVKSMLYSYGFTQCSRKNANVNFIWANTHMNGTTLRTFHPWQRINHFPRSVSITKKDMLHQNLSTMKKCFGACYDFYPESFILPDEKEILDAHYADKETVPPLISKPASASRGRGIQIVTDLKQIESIEAHEKSKVVLSEYISNPYLVNGRKFDLRLYVTVISFQPLIVYMFNDGLARFAVDEYTDDDTDFTETFKHLTNYSLNKFSENFIKNNDPTQEDIGHKWTVSALLRHLSKEGIDTKLLMVRMEDIVIKTLLSIQHHVSAAIRSTGLGPNVCFELFGFDILIDNDLKPWLLEVNLSPSLACDAPLDSILKTRVLCDTLNLAMVPLLLDINGENVVAGDEENLNENNDNDAVSSASASSLPASRSSSPLVFTKRGKAPFRKSNSLERRKPYNPAARVKIYSNRLKLEKTRKGNFVRIFPRKDTFYLYKHMIEELDYRHEKQDMLLFKTMYGEDPETFEIAGDVDDYHKQLMDAKNYKRTSDLSSETAEFLQEALDEAAEYEAEKHPNGFRIYPKSLPRLHPYARRRTSSQVIADEVRRQARLESLIIKPLEQELLRVASSSSSTSKVLSDVKTAV</sequence>
<dbReference type="SUPFAM" id="SSF56059">
    <property type="entry name" value="Glutathione synthetase ATP-binding domain-like"/>
    <property type="match status" value="1"/>
</dbReference>
<reference evidence="11" key="1">
    <citation type="submission" date="2022-11" db="UniProtKB">
        <authorList>
            <consortium name="WormBaseParasite"/>
        </authorList>
    </citation>
    <scope>IDENTIFICATION</scope>
</reference>
<comment type="similarity">
    <text evidence="1">Belongs to the tubulin--tyrosine ligase family.</text>
</comment>
<proteinExistence type="inferred from homology"/>
<evidence type="ECO:0000256" key="4">
    <source>
        <dbReference type="ARBA" id="ARBA00022840"/>
    </source>
</evidence>
<dbReference type="PANTHER" id="PTHR12241:SF145">
    <property type="entry name" value="TUBULIN POLYGLUTAMYLASE TTLL5"/>
    <property type="match status" value="1"/>
</dbReference>
<dbReference type="PANTHER" id="PTHR12241">
    <property type="entry name" value="TUBULIN POLYGLUTAMYLASE"/>
    <property type="match status" value="1"/>
</dbReference>
<dbReference type="AlphaFoldDB" id="A0A914YTV3"/>
<dbReference type="WBParaSite" id="PSU_v2.g3580.t1">
    <property type="protein sequence ID" value="PSU_v2.g3580.t1"/>
    <property type="gene ID" value="PSU_v2.g3580"/>
</dbReference>
<dbReference type="InterPro" id="IPR011761">
    <property type="entry name" value="ATP-grasp"/>
</dbReference>
<dbReference type="PROSITE" id="PS51221">
    <property type="entry name" value="TTL"/>
    <property type="match status" value="1"/>
</dbReference>
<evidence type="ECO:0000259" key="9">
    <source>
        <dbReference type="PROSITE" id="PS50975"/>
    </source>
</evidence>
<dbReference type="GO" id="GO:0019098">
    <property type="term" value="P:reproductive behavior"/>
    <property type="evidence" value="ECO:0007669"/>
    <property type="project" value="UniProtKB-ARBA"/>
</dbReference>
<evidence type="ECO:0000313" key="10">
    <source>
        <dbReference type="Proteomes" id="UP000887577"/>
    </source>
</evidence>
<keyword evidence="10" id="KW-1185">Reference proteome</keyword>
<feature type="region of interest" description="Disordered" evidence="8">
    <location>
        <begin position="425"/>
        <end position="453"/>
    </location>
</feature>
<dbReference type="Proteomes" id="UP000887577">
    <property type="component" value="Unplaced"/>
</dbReference>
<evidence type="ECO:0000256" key="1">
    <source>
        <dbReference type="ARBA" id="ARBA00006820"/>
    </source>
</evidence>
<evidence type="ECO:0000256" key="5">
    <source>
        <dbReference type="ARBA" id="ARBA00041448"/>
    </source>
</evidence>
<name>A0A914YTV3_9BILA</name>
<keyword evidence="4 7" id="KW-0067">ATP-binding</keyword>
<protein>
    <recommendedName>
        <fullName evidence="5">Tubulin--tyrosine ligase-like protein 5</fullName>
    </recommendedName>
</protein>
<dbReference type="Pfam" id="PF03133">
    <property type="entry name" value="TTL"/>
    <property type="match status" value="1"/>
</dbReference>
<organism evidence="10 11">
    <name type="scientific">Panagrolaimus superbus</name>
    <dbReference type="NCBI Taxonomy" id="310955"/>
    <lineage>
        <taxon>Eukaryota</taxon>
        <taxon>Metazoa</taxon>
        <taxon>Ecdysozoa</taxon>
        <taxon>Nematoda</taxon>
        <taxon>Chromadorea</taxon>
        <taxon>Rhabditida</taxon>
        <taxon>Tylenchina</taxon>
        <taxon>Panagrolaimomorpha</taxon>
        <taxon>Panagrolaimoidea</taxon>
        <taxon>Panagrolaimidae</taxon>
        <taxon>Panagrolaimus</taxon>
    </lineage>
</organism>
<dbReference type="GO" id="GO:0000226">
    <property type="term" value="P:microtubule cytoskeleton organization"/>
    <property type="evidence" value="ECO:0007669"/>
    <property type="project" value="TreeGrafter"/>
</dbReference>
<evidence type="ECO:0000313" key="11">
    <source>
        <dbReference type="WBParaSite" id="PSU_v2.g3580.t1"/>
    </source>
</evidence>
<dbReference type="Gene3D" id="3.30.470.20">
    <property type="entry name" value="ATP-grasp fold, B domain"/>
    <property type="match status" value="1"/>
</dbReference>
<dbReference type="GO" id="GO:0005524">
    <property type="term" value="F:ATP binding"/>
    <property type="evidence" value="ECO:0007669"/>
    <property type="project" value="UniProtKB-UniRule"/>
</dbReference>
<dbReference type="GO" id="GO:0070740">
    <property type="term" value="F:tubulin-glutamic acid ligase activity"/>
    <property type="evidence" value="ECO:0007669"/>
    <property type="project" value="TreeGrafter"/>
</dbReference>